<organism evidence="1">
    <name type="scientific">uncultured Rubrobacteraceae bacterium</name>
    <dbReference type="NCBI Taxonomy" id="349277"/>
    <lineage>
        <taxon>Bacteria</taxon>
        <taxon>Bacillati</taxon>
        <taxon>Actinomycetota</taxon>
        <taxon>Rubrobacteria</taxon>
        <taxon>Rubrobacterales</taxon>
        <taxon>Rubrobacteraceae</taxon>
        <taxon>environmental samples</taxon>
    </lineage>
</organism>
<sequence length="38" mass="4182">MKASPQGRPLSLILFGPGVLLAFARRTGSSFRARRPRL</sequence>
<evidence type="ECO:0000313" key="1">
    <source>
        <dbReference type="EMBL" id="CAA9421735.1"/>
    </source>
</evidence>
<gene>
    <name evidence="1" type="ORF">AVDCRST_MAG03-2597</name>
</gene>
<proteinExistence type="predicted"/>
<reference evidence="1" key="1">
    <citation type="submission" date="2020-02" db="EMBL/GenBank/DDBJ databases">
        <authorList>
            <person name="Meier V. D."/>
        </authorList>
    </citation>
    <scope>NUCLEOTIDE SEQUENCE</scope>
    <source>
        <strain evidence="1">AVDCRST_MAG03</strain>
    </source>
</reference>
<accession>A0A6J4PR22</accession>
<dbReference type="AlphaFoldDB" id="A0A6J4PR22"/>
<dbReference type="EMBL" id="CADCUT010000156">
    <property type="protein sequence ID" value="CAA9421735.1"/>
    <property type="molecule type" value="Genomic_DNA"/>
</dbReference>
<protein>
    <submittedName>
        <fullName evidence="1">Uncharacterized protein</fullName>
    </submittedName>
</protein>
<name>A0A6J4PR22_9ACTN</name>